<evidence type="ECO:0000313" key="3">
    <source>
        <dbReference type="Proteomes" id="UP000076407"/>
    </source>
</evidence>
<dbReference type="VEuPathDB" id="VectorBase:AQUA014869"/>
<accession>A0A182XSR2</accession>
<reference evidence="2" key="1">
    <citation type="submission" date="2020-05" db="UniProtKB">
        <authorList>
            <consortium name="EnsemblMetazoa"/>
        </authorList>
    </citation>
    <scope>IDENTIFICATION</scope>
    <source>
        <strain evidence="2">SANGQUA</strain>
    </source>
</reference>
<dbReference type="AlphaFoldDB" id="A0A182XSR2"/>
<evidence type="ECO:0000256" key="1">
    <source>
        <dbReference type="SAM" id="Phobius"/>
    </source>
</evidence>
<evidence type="ECO:0000313" key="2">
    <source>
        <dbReference type="EnsemblMetazoa" id="AQUA014869-PA"/>
    </source>
</evidence>
<dbReference type="EnsemblMetazoa" id="AQUA014869-RA">
    <property type="protein sequence ID" value="AQUA014869-PA"/>
    <property type="gene ID" value="AQUA014869"/>
</dbReference>
<sequence length="113" mass="11851">MFTSPQIGTYDVGDVIISVFAAAVPLTVTAFWKASASSLSFGTVEWVKHSTCRLSLSFHRFFSANKLYGTYSGLALTTKSCKQLSISIDIGSTGAAAANPVALSALKAFGSCE</sequence>
<dbReference type="Proteomes" id="UP000076407">
    <property type="component" value="Unassembled WGS sequence"/>
</dbReference>
<proteinExistence type="predicted"/>
<organism evidence="2 3">
    <name type="scientific">Anopheles quadriannulatus</name>
    <name type="common">Mosquito</name>
    <dbReference type="NCBI Taxonomy" id="34691"/>
    <lineage>
        <taxon>Eukaryota</taxon>
        <taxon>Metazoa</taxon>
        <taxon>Ecdysozoa</taxon>
        <taxon>Arthropoda</taxon>
        <taxon>Hexapoda</taxon>
        <taxon>Insecta</taxon>
        <taxon>Pterygota</taxon>
        <taxon>Neoptera</taxon>
        <taxon>Endopterygota</taxon>
        <taxon>Diptera</taxon>
        <taxon>Nematocera</taxon>
        <taxon>Culicoidea</taxon>
        <taxon>Culicidae</taxon>
        <taxon>Anophelinae</taxon>
        <taxon>Anopheles</taxon>
    </lineage>
</organism>
<name>A0A182XSR2_ANOQN</name>
<keyword evidence="1" id="KW-1133">Transmembrane helix</keyword>
<keyword evidence="1" id="KW-0472">Membrane</keyword>
<feature type="transmembrane region" description="Helical" evidence="1">
    <location>
        <begin position="12"/>
        <end position="32"/>
    </location>
</feature>
<keyword evidence="3" id="KW-1185">Reference proteome</keyword>
<protein>
    <submittedName>
        <fullName evidence="2">Uncharacterized protein</fullName>
    </submittedName>
</protein>
<keyword evidence="1" id="KW-0812">Transmembrane</keyword>